<organism evidence="3 4">
    <name type="scientific">Rhizobium tropici</name>
    <dbReference type="NCBI Taxonomy" id="398"/>
    <lineage>
        <taxon>Bacteria</taxon>
        <taxon>Pseudomonadati</taxon>
        <taxon>Pseudomonadota</taxon>
        <taxon>Alphaproteobacteria</taxon>
        <taxon>Hyphomicrobiales</taxon>
        <taxon>Rhizobiaceae</taxon>
        <taxon>Rhizobium/Agrobacterium group</taxon>
        <taxon>Rhizobium</taxon>
    </lineage>
</organism>
<comment type="caution">
    <text evidence="3">The sequence shown here is derived from an EMBL/GenBank/DDBJ whole genome shotgun (WGS) entry which is preliminary data.</text>
</comment>
<sequence>MRSRVGVSADNVKLGHDLSEAVAALLIDLPIKAASFIVTIYGDVIEPRGGVVWIGNLIETCKSVGITETLVRTAVSRLVAAGQLAGEREGRRSFYRLTDAAQAEFVEAASLFYGPQPAVRWQFVLINGPAPEEIMQGLERAGFARLNPRLAVGTHPAPPLPGRVVVFDAQLVSENGALREFAEEAWNLPRFAEAYREFTARFGSFFERVGNCAALSPFDCLIARLLLVHQYRLIVLREPHLPKSALPDNWPGEEAQRLFAELYLRLSKKADAYVARRFVNESGKLPEMTPASQARLDHLKAR</sequence>
<dbReference type="AlphaFoldDB" id="A0A6P1C9U9"/>
<evidence type="ECO:0000313" key="4">
    <source>
        <dbReference type="Proteomes" id="UP000471190"/>
    </source>
</evidence>
<accession>A0A6P1C9U9</accession>
<dbReference type="NCBIfam" id="TIGR02277">
    <property type="entry name" value="PaaX_trns_reg"/>
    <property type="match status" value="1"/>
</dbReference>
<dbReference type="GO" id="GO:0006351">
    <property type="term" value="P:DNA-templated transcription"/>
    <property type="evidence" value="ECO:0007669"/>
    <property type="project" value="InterPro"/>
</dbReference>
<proteinExistence type="predicted"/>
<dbReference type="InterPro" id="IPR036390">
    <property type="entry name" value="WH_DNA-bd_sf"/>
</dbReference>
<dbReference type="Pfam" id="PF07848">
    <property type="entry name" value="PaaX"/>
    <property type="match status" value="1"/>
</dbReference>
<dbReference type="Gene3D" id="1.20.58.1460">
    <property type="match status" value="1"/>
</dbReference>
<dbReference type="PANTHER" id="PTHR30319">
    <property type="entry name" value="PHENYLACETIC ACID REGULATOR-RELATED TRANSCRIPTIONAL REPRESSOR"/>
    <property type="match status" value="1"/>
</dbReference>
<feature type="domain" description="Transcriptional repressor PaaX-like C-terminal" evidence="2">
    <location>
        <begin position="186"/>
        <end position="275"/>
    </location>
</feature>
<dbReference type="EMBL" id="JAADZA010000014">
    <property type="protein sequence ID" value="NEV12343.1"/>
    <property type="molecule type" value="Genomic_DNA"/>
</dbReference>
<evidence type="ECO:0000259" key="2">
    <source>
        <dbReference type="Pfam" id="PF08223"/>
    </source>
</evidence>
<feature type="domain" description="Transcriptional repressor PaaX-like N-terminal" evidence="1">
    <location>
        <begin position="32"/>
        <end position="100"/>
    </location>
</feature>
<dbReference type="Pfam" id="PF08223">
    <property type="entry name" value="PaaX_C"/>
    <property type="match status" value="1"/>
</dbReference>
<dbReference type="PANTHER" id="PTHR30319:SF1">
    <property type="entry name" value="TRANSCRIPTIONAL REPRESSOR PAAX"/>
    <property type="match status" value="1"/>
</dbReference>
<dbReference type="InterPro" id="IPR012906">
    <property type="entry name" value="PaaX-like_N"/>
</dbReference>
<dbReference type="SUPFAM" id="SSF46785">
    <property type="entry name" value="Winged helix' DNA-binding domain"/>
    <property type="match status" value="1"/>
</dbReference>
<dbReference type="InterPro" id="IPR036388">
    <property type="entry name" value="WH-like_DNA-bd_sf"/>
</dbReference>
<evidence type="ECO:0000259" key="1">
    <source>
        <dbReference type="Pfam" id="PF07848"/>
    </source>
</evidence>
<dbReference type="PIRSF" id="PIRSF020623">
    <property type="entry name" value="PaaX"/>
    <property type="match status" value="1"/>
</dbReference>
<reference evidence="3 4" key="1">
    <citation type="submission" date="2020-02" db="EMBL/GenBank/DDBJ databases">
        <title>Draft genome sequence of Rhizobium tropici.</title>
        <authorList>
            <person name="Khayi S."/>
            <person name="Jemo M."/>
        </authorList>
    </citation>
    <scope>NUCLEOTIDE SEQUENCE [LARGE SCALE GENOMIC DNA]</scope>
    <source>
        <strain evidence="3 4">A12</strain>
    </source>
</reference>
<name>A0A6P1C9U9_RHITR</name>
<dbReference type="InterPro" id="IPR011965">
    <property type="entry name" value="PaaX_trns_reg"/>
</dbReference>
<dbReference type="Proteomes" id="UP000471190">
    <property type="component" value="Unassembled WGS sequence"/>
</dbReference>
<gene>
    <name evidence="3" type="primary">paaX</name>
    <name evidence="3" type="ORF">GXW80_15230</name>
</gene>
<protein>
    <submittedName>
        <fullName evidence="3">Phenylacetic acid degradation operon negative regulatory protein PaaX</fullName>
    </submittedName>
</protein>
<evidence type="ECO:0000313" key="3">
    <source>
        <dbReference type="EMBL" id="NEV12343.1"/>
    </source>
</evidence>
<dbReference type="InterPro" id="IPR013225">
    <property type="entry name" value="PaaX_C"/>
</dbReference>
<dbReference type="Gene3D" id="1.10.10.10">
    <property type="entry name" value="Winged helix-like DNA-binding domain superfamily/Winged helix DNA-binding domain"/>
    <property type="match status" value="1"/>
</dbReference>